<dbReference type="InterPro" id="IPR009695">
    <property type="entry name" value="Diacylglyc_glucosyltr_N"/>
</dbReference>
<reference evidence="8" key="1">
    <citation type="submission" date="2019-08" db="EMBL/GenBank/DDBJ databases">
        <authorList>
            <person name="Kucharzyk K."/>
            <person name="Murdoch R.W."/>
            <person name="Higgins S."/>
            <person name="Loffler F."/>
        </authorList>
    </citation>
    <scope>NUCLEOTIDE SEQUENCE</scope>
</reference>
<evidence type="ECO:0000256" key="2">
    <source>
        <dbReference type="ARBA" id="ARBA00006962"/>
    </source>
</evidence>
<comment type="similarity">
    <text evidence="2">Belongs to the glycosyltransferase 28 family.</text>
</comment>
<dbReference type="PANTHER" id="PTHR43025:SF3">
    <property type="entry name" value="MONOGALACTOSYLDIACYLGLYCEROL SYNTHASE 1, CHLOROPLASTIC"/>
    <property type="match status" value="1"/>
</dbReference>
<dbReference type="Gene3D" id="3.40.50.2000">
    <property type="entry name" value="Glycogen Phosphorylase B"/>
    <property type="match status" value="1"/>
</dbReference>
<evidence type="ECO:0000256" key="3">
    <source>
        <dbReference type="ARBA" id="ARBA00022676"/>
    </source>
</evidence>
<feature type="domain" description="Diacylglycerol glucosyltransferase N-terminal" evidence="7">
    <location>
        <begin position="16"/>
        <end position="184"/>
    </location>
</feature>
<dbReference type="GO" id="GO:0016020">
    <property type="term" value="C:membrane"/>
    <property type="evidence" value="ECO:0007669"/>
    <property type="project" value="UniProtKB-SubCell"/>
</dbReference>
<dbReference type="GO" id="GO:0016758">
    <property type="term" value="F:hexosyltransferase activity"/>
    <property type="evidence" value="ECO:0007669"/>
    <property type="project" value="InterPro"/>
</dbReference>
<sequence length="405" mass="45075">MKKKVLILTADAGFGHRSAANAVAAALDEKYSEELTYEIVNPLDDKRAPAFLRDSQADYTKWVRSVPELYKFGYEASDSLVPTKLMENTLAILLNEVMRDILRTTQPDVILCTYPLYQSAITALASSKRYRIPMYTVITDLSTVHRMWFHRKADGCIVPNSLVADLATSYGIDPEKVIITGIPVHPNVVRESRSKNEIRKELGWEQNIPTVLAVGSKRVERLVDTLNIINHFGGPVQLIVVAGKDERLLAELEHFDWHIPAHVYDFVDNIPTMMHASDLIICKAGGLIVTESLACGLPMILIDIIPGQETGNAEYVTALGAADLAETPVAVLEGLNHLIMHDQALLHQRAENARRIGQPRSAYKVASILYEAIKDLPVRAESTTKRGHRHPTNPPLENETPTWIP</sequence>
<dbReference type="AlphaFoldDB" id="A0A644X8D5"/>
<organism evidence="8">
    <name type="scientific">bioreactor metagenome</name>
    <dbReference type="NCBI Taxonomy" id="1076179"/>
    <lineage>
        <taxon>unclassified sequences</taxon>
        <taxon>metagenomes</taxon>
        <taxon>ecological metagenomes</taxon>
    </lineage>
</organism>
<protein>
    <submittedName>
        <fullName evidence="8">Processive diacylglycerol beta-glucosyltransferase</fullName>
        <ecNumber evidence="8">2.4.1.315</ecNumber>
    </submittedName>
</protein>
<keyword evidence="4 8" id="KW-0808">Transferase</keyword>
<evidence type="ECO:0000313" key="8">
    <source>
        <dbReference type="EMBL" id="MPM12446.1"/>
    </source>
</evidence>
<comment type="subcellular location">
    <subcellularLocation>
        <location evidence="1">Membrane</location>
    </subcellularLocation>
</comment>
<feature type="region of interest" description="Disordered" evidence="5">
    <location>
        <begin position="381"/>
        <end position="405"/>
    </location>
</feature>
<dbReference type="InterPro" id="IPR007235">
    <property type="entry name" value="Glyco_trans_28_C"/>
</dbReference>
<evidence type="ECO:0000259" key="6">
    <source>
        <dbReference type="Pfam" id="PF04101"/>
    </source>
</evidence>
<dbReference type="Pfam" id="PF06925">
    <property type="entry name" value="MGDG_synth"/>
    <property type="match status" value="1"/>
</dbReference>
<dbReference type="InterPro" id="IPR050519">
    <property type="entry name" value="Glycosyltransf_28_UgtP"/>
</dbReference>
<name>A0A644X8D5_9ZZZZ</name>
<comment type="caution">
    <text evidence="8">The sequence shown here is derived from an EMBL/GenBank/DDBJ whole genome shotgun (WGS) entry which is preliminary data.</text>
</comment>
<feature type="domain" description="Glycosyl transferase family 28 C-terminal" evidence="6">
    <location>
        <begin position="235"/>
        <end position="344"/>
    </location>
</feature>
<dbReference type="PANTHER" id="PTHR43025">
    <property type="entry name" value="MONOGALACTOSYLDIACYLGLYCEROL SYNTHASE"/>
    <property type="match status" value="1"/>
</dbReference>
<evidence type="ECO:0000259" key="7">
    <source>
        <dbReference type="Pfam" id="PF06925"/>
    </source>
</evidence>
<feature type="compositionally biased region" description="Low complexity" evidence="5">
    <location>
        <begin position="395"/>
        <end position="405"/>
    </location>
</feature>
<evidence type="ECO:0000256" key="5">
    <source>
        <dbReference type="SAM" id="MobiDB-lite"/>
    </source>
</evidence>
<accession>A0A644X8D5</accession>
<dbReference type="GO" id="GO:0009247">
    <property type="term" value="P:glycolipid biosynthetic process"/>
    <property type="evidence" value="ECO:0007669"/>
    <property type="project" value="InterPro"/>
</dbReference>
<gene>
    <name evidence="8" type="primary">ugtP_9</name>
    <name evidence="8" type="ORF">SDC9_58799</name>
</gene>
<proteinExistence type="inferred from homology"/>
<evidence type="ECO:0000256" key="1">
    <source>
        <dbReference type="ARBA" id="ARBA00004370"/>
    </source>
</evidence>
<dbReference type="EC" id="2.4.1.315" evidence="8"/>
<dbReference type="SUPFAM" id="SSF53756">
    <property type="entry name" value="UDP-Glycosyltransferase/glycogen phosphorylase"/>
    <property type="match status" value="1"/>
</dbReference>
<dbReference type="Pfam" id="PF04101">
    <property type="entry name" value="Glyco_tran_28_C"/>
    <property type="match status" value="1"/>
</dbReference>
<dbReference type="EMBL" id="VSSQ01001973">
    <property type="protein sequence ID" value="MPM12446.1"/>
    <property type="molecule type" value="Genomic_DNA"/>
</dbReference>
<evidence type="ECO:0000256" key="4">
    <source>
        <dbReference type="ARBA" id="ARBA00022679"/>
    </source>
</evidence>
<keyword evidence="3 8" id="KW-0328">Glycosyltransferase</keyword>